<accession>A0A4Q2IZM2</accession>
<sequence length="78" mass="8183">MNLAALFDSLPAPSPDLIVTKCGTLALINLLTPAARDWVDEAVEVPSWAWMGQGFACEPRLVDTLLGGAMDAGLQVSA</sequence>
<name>A0A4Q2IZM2_9SPHN</name>
<protein>
    <submittedName>
        <fullName evidence="1">Uncharacterized protein</fullName>
    </submittedName>
</protein>
<keyword evidence="2" id="KW-1185">Reference proteome</keyword>
<dbReference type="RefSeq" id="WP_129340605.1">
    <property type="nucleotide sequence ID" value="NZ_JACIDD010000001.1"/>
</dbReference>
<dbReference type="Proteomes" id="UP000292347">
    <property type="component" value="Unassembled WGS sequence"/>
</dbReference>
<evidence type="ECO:0000313" key="1">
    <source>
        <dbReference type="EMBL" id="RXZ34823.1"/>
    </source>
</evidence>
<proteinExistence type="predicted"/>
<dbReference type="AlphaFoldDB" id="A0A4Q2IZM2"/>
<evidence type="ECO:0000313" key="2">
    <source>
        <dbReference type="Proteomes" id="UP000292347"/>
    </source>
</evidence>
<comment type="caution">
    <text evidence="1">The sequence shown here is derived from an EMBL/GenBank/DDBJ whole genome shotgun (WGS) entry which is preliminary data.</text>
</comment>
<gene>
    <name evidence="1" type="ORF">EO081_03965</name>
</gene>
<dbReference type="EMBL" id="SDPT01000001">
    <property type="protein sequence ID" value="RXZ34823.1"/>
    <property type="molecule type" value="Genomic_DNA"/>
</dbReference>
<organism evidence="1 2">
    <name type="scientific">Sphingomonas desiccabilis</name>
    <dbReference type="NCBI Taxonomy" id="429134"/>
    <lineage>
        <taxon>Bacteria</taxon>
        <taxon>Pseudomonadati</taxon>
        <taxon>Pseudomonadota</taxon>
        <taxon>Alphaproteobacteria</taxon>
        <taxon>Sphingomonadales</taxon>
        <taxon>Sphingomonadaceae</taxon>
        <taxon>Sphingomonas</taxon>
    </lineage>
</organism>
<reference evidence="1 2" key="1">
    <citation type="submission" date="2019-01" db="EMBL/GenBank/DDBJ databases">
        <title>Sphingomonas mucosissima sp. nov. and Sphingomonas desiccabilis sp. nov., from biological soil crusts in the Colorado Plateau, USA.</title>
        <authorList>
            <person name="Zhu D."/>
        </authorList>
    </citation>
    <scope>NUCLEOTIDE SEQUENCE [LARGE SCALE GENOMIC DNA]</scope>
    <source>
        <strain evidence="1 2">CP1D</strain>
    </source>
</reference>